<keyword evidence="5 6" id="KW-0472">Membrane</keyword>
<keyword evidence="9" id="KW-1185">Reference proteome</keyword>
<dbReference type="EMBL" id="CP091430">
    <property type="protein sequence ID" value="UVI27941.1"/>
    <property type="molecule type" value="Genomic_DNA"/>
</dbReference>
<reference evidence="8" key="1">
    <citation type="submission" date="2022-01" db="EMBL/GenBank/DDBJ databases">
        <title>Paenibacillus spongiae sp. nov., isolated from marine sponge.</title>
        <authorList>
            <person name="Li Z."/>
            <person name="Zhang M."/>
        </authorList>
    </citation>
    <scope>NUCLEOTIDE SEQUENCE</scope>
    <source>
        <strain evidence="8">PHS-Z3</strain>
    </source>
</reference>
<feature type="transmembrane region" description="Helical" evidence="6">
    <location>
        <begin position="34"/>
        <end position="53"/>
    </location>
</feature>
<dbReference type="Pfam" id="PF00892">
    <property type="entry name" value="EamA"/>
    <property type="match status" value="1"/>
</dbReference>
<feature type="transmembrane region" description="Helical" evidence="6">
    <location>
        <begin position="140"/>
        <end position="159"/>
    </location>
</feature>
<dbReference type="InterPro" id="IPR050186">
    <property type="entry name" value="TPT_transporter"/>
</dbReference>
<evidence type="ECO:0000256" key="4">
    <source>
        <dbReference type="ARBA" id="ARBA00022989"/>
    </source>
</evidence>
<gene>
    <name evidence="8" type="ORF">L1F29_21090</name>
</gene>
<dbReference type="InterPro" id="IPR037185">
    <property type="entry name" value="EmrE-like"/>
</dbReference>
<dbReference type="SUPFAM" id="SSF103481">
    <property type="entry name" value="Multidrug resistance efflux transporter EmrE"/>
    <property type="match status" value="1"/>
</dbReference>
<evidence type="ECO:0000256" key="2">
    <source>
        <dbReference type="ARBA" id="ARBA00007362"/>
    </source>
</evidence>
<evidence type="ECO:0000313" key="8">
    <source>
        <dbReference type="EMBL" id="UVI27941.1"/>
    </source>
</evidence>
<evidence type="ECO:0000259" key="7">
    <source>
        <dbReference type="Pfam" id="PF00892"/>
    </source>
</evidence>
<keyword evidence="3 6" id="KW-0812">Transmembrane</keyword>
<feature type="transmembrane region" description="Helical" evidence="6">
    <location>
        <begin position="259"/>
        <end position="280"/>
    </location>
</feature>
<organism evidence="8 9">
    <name type="scientific">Paenibacillus spongiae</name>
    <dbReference type="NCBI Taxonomy" id="2909671"/>
    <lineage>
        <taxon>Bacteria</taxon>
        <taxon>Bacillati</taxon>
        <taxon>Bacillota</taxon>
        <taxon>Bacilli</taxon>
        <taxon>Bacillales</taxon>
        <taxon>Paenibacillaceae</taxon>
        <taxon>Paenibacillus</taxon>
    </lineage>
</organism>
<comment type="subcellular location">
    <subcellularLocation>
        <location evidence="1">Endomembrane system</location>
        <topology evidence="1">Multi-pass membrane protein</topology>
    </subcellularLocation>
</comment>
<name>A0ABY5S235_9BACL</name>
<feature type="transmembrane region" description="Helical" evidence="6">
    <location>
        <begin position="286"/>
        <end position="305"/>
    </location>
</feature>
<evidence type="ECO:0000313" key="9">
    <source>
        <dbReference type="Proteomes" id="UP001057877"/>
    </source>
</evidence>
<proteinExistence type="inferred from homology"/>
<accession>A0ABY5S235</accession>
<feature type="transmembrane region" description="Helical" evidence="6">
    <location>
        <begin position="165"/>
        <end position="189"/>
    </location>
</feature>
<comment type="similarity">
    <text evidence="2">Belongs to the EamA transporter family.</text>
</comment>
<feature type="domain" description="EamA" evidence="7">
    <location>
        <begin position="169"/>
        <end position="301"/>
    </location>
</feature>
<feature type="transmembrane region" description="Helical" evidence="6">
    <location>
        <begin position="201"/>
        <end position="221"/>
    </location>
</feature>
<keyword evidence="4 6" id="KW-1133">Transmembrane helix</keyword>
<dbReference type="RefSeq" id="WP_258384029.1">
    <property type="nucleotide sequence ID" value="NZ_CP091430.1"/>
</dbReference>
<dbReference type="PANTHER" id="PTHR11132">
    <property type="entry name" value="SOLUTE CARRIER FAMILY 35"/>
    <property type="match status" value="1"/>
</dbReference>
<protein>
    <submittedName>
        <fullName evidence="8">EamA family transporter</fullName>
    </submittedName>
</protein>
<sequence>MKYKLSVLLGAVCYGVLSTIVTMAYGKGFMLGEIVGSQLTVGFVLAWSLVVLTKWKERRSKERSGLASAAAAAAPAAPKSEWRQRMILMAAGVPSVVTGLLYYESLKFIPNSLAILLLFQFTWMGVLIHTIGQRRRPSGIVLFTLFVLLGGTLLAAGILDQGLAKFNWIGVIFGLASAISYTLFMLLSGKAVPSMHPTYRSAWMITGGMLFVFVLFPPVFLFNGALLEGLLPFGLMLGLFGAFLPPVLYAIGVPHIGEGLTGILGAAELPVAVLLSAVVLHEHISALQWIGVSIVLLGVALPELFKRRGDSVPTISKTRHSRK</sequence>
<feature type="transmembrane region" description="Helical" evidence="6">
    <location>
        <begin position="233"/>
        <end position="252"/>
    </location>
</feature>
<feature type="transmembrane region" description="Helical" evidence="6">
    <location>
        <begin position="109"/>
        <end position="128"/>
    </location>
</feature>
<evidence type="ECO:0000256" key="5">
    <source>
        <dbReference type="ARBA" id="ARBA00023136"/>
    </source>
</evidence>
<evidence type="ECO:0000256" key="1">
    <source>
        <dbReference type="ARBA" id="ARBA00004127"/>
    </source>
</evidence>
<dbReference type="InterPro" id="IPR000620">
    <property type="entry name" value="EamA_dom"/>
</dbReference>
<feature type="transmembrane region" description="Helical" evidence="6">
    <location>
        <begin position="86"/>
        <end position="103"/>
    </location>
</feature>
<evidence type="ECO:0000256" key="6">
    <source>
        <dbReference type="SAM" id="Phobius"/>
    </source>
</evidence>
<dbReference type="Proteomes" id="UP001057877">
    <property type="component" value="Chromosome"/>
</dbReference>
<evidence type="ECO:0000256" key="3">
    <source>
        <dbReference type="ARBA" id="ARBA00022692"/>
    </source>
</evidence>